<dbReference type="PANTHER" id="PTHR13237:SF9">
    <property type="entry name" value="NEUROGUIDIN"/>
    <property type="match status" value="1"/>
</dbReference>
<feature type="compositionally biased region" description="Low complexity" evidence="2">
    <location>
        <begin position="152"/>
        <end position="163"/>
    </location>
</feature>
<reference evidence="4" key="1">
    <citation type="submission" date="2025-08" db="UniProtKB">
        <authorList>
            <consortium name="RefSeq"/>
        </authorList>
    </citation>
    <scope>IDENTIFICATION</scope>
</reference>
<evidence type="ECO:0000256" key="1">
    <source>
        <dbReference type="ARBA" id="ARBA00010979"/>
    </source>
</evidence>
<protein>
    <submittedName>
        <fullName evidence="4">Neuroguidin</fullName>
    </submittedName>
</protein>
<proteinExistence type="inferred from homology"/>
<dbReference type="InterPro" id="IPR007146">
    <property type="entry name" value="Sas10/Utp3/C1D"/>
</dbReference>
<sequence length="288" mass="32597">MTRVQNGSAVSEGAAESEESKNVAQLKKVFSELKDKSGLLCEKLEAMRSEIADGETKDGLSWLEVKNQMLLGYLIDTNHIVYNKLKGKSIASSPSVSRLVEHRTVLERMRPVDQKLKYQVQKMMRIAASGRMEENDPLSFKANPDAFDSDGETGAADAADGEPAARTAKAATNKTAKYVPPRLAPVHYLEDETKEARLERQMEKAKRKALSSSIIEELRDEFCDGPTEVREEYNPHKERLNKKRRERERYEEDNFVRLQVSKKERHENRLKGVSALDDITKFSGPRLG</sequence>
<organism evidence="3 4">
    <name type="scientific">Galendromus occidentalis</name>
    <name type="common">western predatory mite</name>
    <dbReference type="NCBI Taxonomy" id="34638"/>
    <lineage>
        <taxon>Eukaryota</taxon>
        <taxon>Metazoa</taxon>
        <taxon>Ecdysozoa</taxon>
        <taxon>Arthropoda</taxon>
        <taxon>Chelicerata</taxon>
        <taxon>Arachnida</taxon>
        <taxon>Acari</taxon>
        <taxon>Parasitiformes</taxon>
        <taxon>Mesostigmata</taxon>
        <taxon>Gamasina</taxon>
        <taxon>Phytoseioidea</taxon>
        <taxon>Phytoseiidae</taxon>
        <taxon>Typhlodrominae</taxon>
        <taxon>Galendromus</taxon>
    </lineage>
</organism>
<feature type="region of interest" description="Disordered" evidence="2">
    <location>
        <begin position="135"/>
        <end position="163"/>
    </location>
</feature>
<name>A0AAJ6QVH0_9ACAR</name>
<feature type="region of interest" description="Disordered" evidence="2">
    <location>
        <begin position="1"/>
        <end position="22"/>
    </location>
</feature>
<keyword evidence="3" id="KW-1185">Reference proteome</keyword>
<dbReference type="GeneID" id="100907716"/>
<evidence type="ECO:0000313" key="4">
    <source>
        <dbReference type="RefSeq" id="XP_003745110.1"/>
    </source>
</evidence>
<accession>A0AAJ6QVH0</accession>
<gene>
    <name evidence="4" type="primary">LOC100907716</name>
</gene>
<feature type="compositionally biased region" description="Basic and acidic residues" evidence="2">
    <location>
        <begin position="227"/>
        <end position="238"/>
    </location>
</feature>
<dbReference type="AlphaFoldDB" id="A0AAJ6QVH0"/>
<dbReference type="Pfam" id="PF04000">
    <property type="entry name" value="Sas10_Utp3"/>
    <property type="match status" value="1"/>
</dbReference>
<comment type="similarity">
    <text evidence="1">Belongs to the SAS10 family.</text>
</comment>
<feature type="region of interest" description="Disordered" evidence="2">
    <location>
        <begin position="227"/>
        <end position="248"/>
    </location>
</feature>
<dbReference type="KEGG" id="goe:100907716"/>
<dbReference type="Proteomes" id="UP000694867">
    <property type="component" value="Unplaced"/>
</dbReference>
<dbReference type="GO" id="GO:0000462">
    <property type="term" value="P:maturation of SSU-rRNA from tricistronic rRNA transcript (SSU-rRNA, 5.8S rRNA, LSU-rRNA)"/>
    <property type="evidence" value="ECO:0007669"/>
    <property type="project" value="TreeGrafter"/>
</dbReference>
<dbReference type="RefSeq" id="XP_003745110.1">
    <property type="nucleotide sequence ID" value="XM_003745062.2"/>
</dbReference>
<evidence type="ECO:0000313" key="3">
    <source>
        <dbReference type="Proteomes" id="UP000694867"/>
    </source>
</evidence>
<dbReference type="GO" id="GO:0032040">
    <property type="term" value="C:small-subunit processome"/>
    <property type="evidence" value="ECO:0007669"/>
    <property type="project" value="TreeGrafter"/>
</dbReference>
<evidence type="ECO:0000256" key="2">
    <source>
        <dbReference type="SAM" id="MobiDB-lite"/>
    </source>
</evidence>
<dbReference type="PANTHER" id="PTHR13237">
    <property type="entry name" value="SOMETHING ABOUT SILENCING PROTEIN 10-RELATED"/>
    <property type="match status" value="1"/>
</dbReference>